<feature type="transmembrane region" description="Helical" evidence="7">
    <location>
        <begin position="283"/>
        <end position="306"/>
    </location>
</feature>
<feature type="transmembrane region" description="Helical" evidence="7">
    <location>
        <begin position="380"/>
        <end position="400"/>
    </location>
</feature>
<evidence type="ECO:0000256" key="4">
    <source>
        <dbReference type="ARBA" id="ARBA00022692"/>
    </source>
</evidence>
<keyword evidence="6 7" id="KW-0472">Membrane</keyword>
<evidence type="ECO:0000256" key="1">
    <source>
        <dbReference type="ARBA" id="ARBA00004651"/>
    </source>
</evidence>
<comment type="subcellular location">
    <subcellularLocation>
        <location evidence="1">Cell membrane</location>
        <topology evidence="1">Multi-pass membrane protein</topology>
    </subcellularLocation>
</comment>
<evidence type="ECO:0000256" key="3">
    <source>
        <dbReference type="ARBA" id="ARBA00022475"/>
    </source>
</evidence>
<name>A0ABT9SWJ3_9GAMM</name>
<proteinExistence type="inferred from homology"/>
<dbReference type="RefSeq" id="WP_306847001.1">
    <property type="nucleotide sequence ID" value="NZ_JAUSSK010000001.1"/>
</dbReference>
<dbReference type="Proteomes" id="UP001237737">
    <property type="component" value="Unassembled WGS sequence"/>
</dbReference>
<feature type="transmembrane region" description="Helical" evidence="7">
    <location>
        <begin position="412"/>
        <end position="433"/>
    </location>
</feature>
<sequence length="480" mass="52537">MPSARRDALWTVGSTVVSAASQLLQIAVLAHHVDAHLLGALAIVNVVNAIATLLQDMGLSSYLIHRQSITRHERTSLYMISAGLGLMSALVLFGISYAVAYFYGSDVLGHLLRLSTVNFVLLGLAAQYQASLIKTFQLPRLARIEVIGRLSGLATLLLLVLQFGASIEAAVYAMIVNSLVRLVCFVAVADRDWHPGRGYDRGIIRQALRYGAFQLGSQVINQLRSQADQIILGKFLGLASLGVYSLAKELVLQPTKLIMPVVQRLALPRLATRQDDPLALRHAYLVGLRGVSVFSSGVFIMLAVFAPPAVTILYGHRYAGVAELIPLMLLFGMLRPLGSLIGALSQSLGRSDIEFAWNLKIGGVTLLVSVLGALSRSLEVMAVALAISQLLATVLSYYFFSSKIISLTAREFFHSWTVETFVPYAFLMLAVFIYQGDDWKASAVRLALVTPPLLWVVWRARHTLLNRHPQTHRIQGTRPT</sequence>
<evidence type="ECO:0000313" key="9">
    <source>
        <dbReference type="Proteomes" id="UP001237737"/>
    </source>
</evidence>
<dbReference type="PANTHER" id="PTHR30250">
    <property type="entry name" value="PST FAMILY PREDICTED COLANIC ACID TRANSPORTER"/>
    <property type="match status" value="1"/>
</dbReference>
<dbReference type="CDD" id="cd13127">
    <property type="entry name" value="MATE_tuaB_like"/>
    <property type="match status" value="1"/>
</dbReference>
<keyword evidence="9" id="KW-1185">Reference proteome</keyword>
<dbReference type="PANTHER" id="PTHR30250:SF10">
    <property type="entry name" value="LIPOPOLYSACCHARIDE BIOSYNTHESIS PROTEIN WZXC"/>
    <property type="match status" value="1"/>
</dbReference>
<feature type="transmembrane region" description="Helical" evidence="7">
    <location>
        <begin position="107"/>
        <end position="126"/>
    </location>
</feature>
<evidence type="ECO:0000313" key="8">
    <source>
        <dbReference type="EMBL" id="MDQ0008352.1"/>
    </source>
</evidence>
<feature type="transmembrane region" description="Helical" evidence="7">
    <location>
        <begin position="75"/>
        <end position="101"/>
    </location>
</feature>
<dbReference type="Pfam" id="PF13440">
    <property type="entry name" value="Polysacc_synt_3"/>
    <property type="match status" value="1"/>
</dbReference>
<feature type="transmembrane region" description="Helical" evidence="7">
    <location>
        <begin position="146"/>
        <end position="163"/>
    </location>
</feature>
<evidence type="ECO:0000256" key="6">
    <source>
        <dbReference type="ARBA" id="ARBA00023136"/>
    </source>
</evidence>
<reference evidence="8 9" key="1">
    <citation type="submission" date="2023-07" db="EMBL/GenBank/DDBJ databases">
        <title>Sorghum-associated microbial communities from plants grown in Nebraska, USA.</title>
        <authorList>
            <person name="Schachtman D."/>
        </authorList>
    </citation>
    <scope>NUCLEOTIDE SEQUENCE [LARGE SCALE GENOMIC DNA]</scope>
    <source>
        <strain evidence="8 9">CC60</strain>
    </source>
</reference>
<evidence type="ECO:0000256" key="7">
    <source>
        <dbReference type="SAM" id="Phobius"/>
    </source>
</evidence>
<evidence type="ECO:0000256" key="2">
    <source>
        <dbReference type="ARBA" id="ARBA00007430"/>
    </source>
</evidence>
<feature type="transmembrane region" description="Helical" evidence="7">
    <location>
        <begin position="355"/>
        <end position="374"/>
    </location>
</feature>
<gene>
    <name evidence="8" type="ORF">J2T07_000511</name>
</gene>
<feature type="transmembrane region" description="Helical" evidence="7">
    <location>
        <begin position="35"/>
        <end position="54"/>
    </location>
</feature>
<dbReference type="InterPro" id="IPR050833">
    <property type="entry name" value="Poly_Biosynth_Transport"/>
</dbReference>
<feature type="transmembrane region" description="Helical" evidence="7">
    <location>
        <begin position="318"/>
        <end position="334"/>
    </location>
</feature>
<organism evidence="8 9">
    <name type="scientific">Luteibacter jiangsuensis</name>
    <dbReference type="NCBI Taxonomy" id="637577"/>
    <lineage>
        <taxon>Bacteria</taxon>
        <taxon>Pseudomonadati</taxon>
        <taxon>Pseudomonadota</taxon>
        <taxon>Gammaproteobacteria</taxon>
        <taxon>Lysobacterales</taxon>
        <taxon>Rhodanobacteraceae</taxon>
        <taxon>Luteibacter</taxon>
    </lineage>
</organism>
<accession>A0ABT9SWJ3</accession>
<comment type="caution">
    <text evidence="8">The sequence shown here is derived from an EMBL/GenBank/DDBJ whole genome shotgun (WGS) entry which is preliminary data.</text>
</comment>
<keyword evidence="5 7" id="KW-1133">Transmembrane helix</keyword>
<evidence type="ECO:0000256" key="5">
    <source>
        <dbReference type="ARBA" id="ARBA00022989"/>
    </source>
</evidence>
<protein>
    <submittedName>
        <fullName evidence="8">Exopolysaccharide (Amylovoran) exporter</fullName>
    </submittedName>
</protein>
<comment type="similarity">
    <text evidence="2">Belongs to the polysaccharide synthase family.</text>
</comment>
<keyword evidence="4 7" id="KW-0812">Transmembrane</keyword>
<feature type="transmembrane region" description="Helical" evidence="7">
    <location>
        <begin position="439"/>
        <end position="458"/>
    </location>
</feature>
<dbReference type="EMBL" id="JAUSSK010000001">
    <property type="protein sequence ID" value="MDQ0008352.1"/>
    <property type="molecule type" value="Genomic_DNA"/>
</dbReference>
<feature type="transmembrane region" description="Helical" evidence="7">
    <location>
        <begin position="169"/>
        <end position="189"/>
    </location>
</feature>
<keyword evidence="3" id="KW-1003">Cell membrane</keyword>